<organism evidence="15 16">
    <name type="scientific">Mya arenaria</name>
    <name type="common">Soft-shell clam</name>
    <dbReference type="NCBI Taxonomy" id="6604"/>
    <lineage>
        <taxon>Eukaryota</taxon>
        <taxon>Metazoa</taxon>
        <taxon>Spiralia</taxon>
        <taxon>Lophotrochozoa</taxon>
        <taxon>Mollusca</taxon>
        <taxon>Bivalvia</taxon>
        <taxon>Autobranchia</taxon>
        <taxon>Heteroconchia</taxon>
        <taxon>Euheterodonta</taxon>
        <taxon>Imparidentia</taxon>
        <taxon>Neoheterodontei</taxon>
        <taxon>Myida</taxon>
        <taxon>Myoidea</taxon>
        <taxon>Myidae</taxon>
        <taxon>Mya</taxon>
    </lineage>
</organism>
<dbReference type="InterPro" id="IPR050274">
    <property type="entry name" value="Nuclear_hormone_rcpt_NR2"/>
</dbReference>
<evidence type="ECO:0000256" key="5">
    <source>
        <dbReference type="ARBA" id="ARBA00022833"/>
    </source>
</evidence>
<keyword evidence="9 11" id="KW-0675">Receptor</keyword>
<dbReference type="InterPro" id="IPR013088">
    <property type="entry name" value="Znf_NHR/GATA"/>
</dbReference>
<dbReference type="Proteomes" id="UP001164746">
    <property type="component" value="Chromosome 8"/>
</dbReference>
<keyword evidence="7 11" id="KW-0238">DNA-binding</keyword>
<dbReference type="InterPro" id="IPR000003">
    <property type="entry name" value="Retinoid-X_rcpt/HNF4"/>
</dbReference>
<feature type="domain" description="Nuclear receptor" evidence="13">
    <location>
        <begin position="44"/>
        <end position="124"/>
    </location>
</feature>
<name>A0ABY7EUH5_MYAAR</name>
<evidence type="ECO:0000256" key="4">
    <source>
        <dbReference type="ARBA" id="ARBA00022771"/>
    </source>
</evidence>
<gene>
    <name evidence="15" type="ORF">MAR_026546</name>
</gene>
<dbReference type="SUPFAM" id="SSF57716">
    <property type="entry name" value="Glucocorticoid receptor-like (DNA-binding domain)"/>
    <property type="match status" value="1"/>
</dbReference>
<dbReference type="InterPro" id="IPR000536">
    <property type="entry name" value="Nucl_hrmn_rcpt_lig-bd"/>
</dbReference>
<evidence type="ECO:0000256" key="12">
    <source>
        <dbReference type="SAM" id="MobiDB-lite"/>
    </source>
</evidence>
<dbReference type="SMART" id="SM00430">
    <property type="entry name" value="HOLI"/>
    <property type="match status" value="1"/>
</dbReference>
<keyword evidence="16" id="KW-1185">Reference proteome</keyword>
<evidence type="ECO:0000259" key="13">
    <source>
        <dbReference type="PROSITE" id="PS51030"/>
    </source>
</evidence>
<dbReference type="Gene3D" id="1.10.565.10">
    <property type="entry name" value="Retinoid X Receptor"/>
    <property type="match status" value="1"/>
</dbReference>
<evidence type="ECO:0000256" key="10">
    <source>
        <dbReference type="ARBA" id="ARBA00023242"/>
    </source>
</evidence>
<accession>A0ABY7EUH5</accession>
<dbReference type="EMBL" id="CP111019">
    <property type="protein sequence ID" value="WAR12366.1"/>
    <property type="molecule type" value="Genomic_DNA"/>
</dbReference>
<dbReference type="Pfam" id="PF00104">
    <property type="entry name" value="Hormone_recep"/>
    <property type="match status" value="1"/>
</dbReference>
<evidence type="ECO:0000256" key="7">
    <source>
        <dbReference type="ARBA" id="ARBA00023125"/>
    </source>
</evidence>
<dbReference type="PROSITE" id="PS51030">
    <property type="entry name" value="NUCLEAR_REC_DBD_2"/>
    <property type="match status" value="1"/>
</dbReference>
<evidence type="ECO:0000256" key="8">
    <source>
        <dbReference type="ARBA" id="ARBA00023163"/>
    </source>
</evidence>
<keyword evidence="6 11" id="KW-0805">Transcription regulation</keyword>
<dbReference type="PROSITE" id="PS51843">
    <property type="entry name" value="NR_LBD"/>
    <property type="match status" value="1"/>
</dbReference>
<proteinExistence type="inferred from homology"/>
<comment type="subcellular location">
    <subcellularLocation>
        <location evidence="1 11">Nucleus</location>
    </subcellularLocation>
</comment>
<feature type="region of interest" description="Disordered" evidence="12">
    <location>
        <begin position="364"/>
        <end position="385"/>
    </location>
</feature>
<evidence type="ECO:0000256" key="11">
    <source>
        <dbReference type="RuleBase" id="RU004334"/>
    </source>
</evidence>
<keyword evidence="4 11" id="KW-0863">Zinc-finger</keyword>
<dbReference type="CDD" id="cd06931">
    <property type="entry name" value="NR_LBD_HNF4_like"/>
    <property type="match status" value="1"/>
</dbReference>
<protein>
    <submittedName>
        <fullName evidence="15">HNF4A-like protein</fullName>
    </submittedName>
</protein>
<dbReference type="PANTHER" id="PTHR24083">
    <property type="entry name" value="NUCLEAR HORMONE RECEPTOR"/>
    <property type="match status" value="1"/>
</dbReference>
<evidence type="ECO:0000256" key="2">
    <source>
        <dbReference type="ARBA" id="ARBA00006421"/>
    </source>
</evidence>
<evidence type="ECO:0000259" key="14">
    <source>
        <dbReference type="PROSITE" id="PS51843"/>
    </source>
</evidence>
<dbReference type="SMART" id="SM00399">
    <property type="entry name" value="ZnF_C4"/>
    <property type="match status" value="1"/>
</dbReference>
<dbReference type="InterPro" id="IPR035500">
    <property type="entry name" value="NHR-like_dom_sf"/>
</dbReference>
<dbReference type="PRINTS" id="PR00545">
    <property type="entry name" value="RETINOIDXR"/>
</dbReference>
<dbReference type="PROSITE" id="PS00031">
    <property type="entry name" value="NUCLEAR_REC_DBD_1"/>
    <property type="match status" value="1"/>
</dbReference>
<feature type="domain" description="NR LBD" evidence="14">
    <location>
        <begin position="128"/>
        <end position="357"/>
    </location>
</feature>
<dbReference type="PRINTS" id="PR00398">
    <property type="entry name" value="STRDHORMONER"/>
</dbReference>
<reference evidence="15" key="1">
    <citation type="submission" date="2022-11" db="EMBL/GenBank/DDBJ databases">
        <title>Centuries of genome instability and evolution in soft-shell clam transmissible cancer (bioRxiv).</title>
        <authorList>
            <person name="Hart S.F.M."/>
            <person name="Yonemitsu M.A."/>
            <person name="Giersch R.M."/>
            <person name="Beal B.F."/>
            <person name="Arriagada G."/>
            <person name="Davis B.W."/>
            <person name="Ostrander E.A."/>
            <person name="Goff S.P."/>
            <person name="Metzger M.J."/>
        </authorList>
    </citation>
    <scope>NUCLEOTIDE SEQUENCE</scope>
    <source>
        <strain evidence="15">MELC-2E11</strain>
        <tissue evidence="15">Siphon/mantle</tissue>
    </source>
</reference>
<dbReference type="Gene3D" id="3.30.50.10">
    <property type="entry name" value="Erythroid Transcription Factor GATA-1, subunit A"/>
    <property type="match status" value="1"/>
</dbReference>
<dbReference type="InterPro" id="IPR049636">
    <property type="entry name" value="HNF4-like_DBD"/>
</dbReference>
<evidence type="ECO:0000313" key="16">
    <source>
        <dbReference type="Proteomes" id="UP001164746"/>
    </source>
</evidence>
<comment type="similarity">
    <text evidence="2">Belongs to the nuclear hormone receptor family. NR2 subfamily.</text>
</comment>
<sequence length="509" mass="55628">MAQAKTTTEQRANKKQADGIGLQTISGSAVQTISTAPVGTQPLSQYCAICRDRATGKHYGAASCDGCKGFFRRSVRKNHAYTCRFQRQCVVDKDKRNQCRYCRLKKSVQNERDRISVRRTSYDDMGHQGALSVSTLLNAELLSRQTMAPVTCNGDELLHKRVATADDICDSMKQQLLILVEWAKYIPCFCELPLDDQVALLRAHAGEHLLLGVAKRSLSNSDTLLLGNDVIIPRTTSDPEIGRVAARVLDELVRPMREVQIDESEFSCLKAVVFFDPDAKGLSEPARIKAFRYQVQVNLEDYISDRQYDSRGRFGEILLLLPALQSITWQMIEQIQFAKMFGVAHVDSLLQEMLLGGATNNSAAASGQSASATSGGTCSTQVDAAQSSLPMSPSSMILNYRDLQGSEDEDNMTFTGSLNAGVMSLGTQSPPMSGVTFSSAPYIPDIQLENSPQHTVSPADPNLNMGPLGSPSCFNGHVINTTGSFNSSPVHAHEPFNLTSTAKFKQEII</sequence>
<keyword evidence="10 11" id="KW-0539">Nucleus</keyword>
<dbReference type="InterPro" id="IPR001723">
    <property type="entry name" value="Nuclear_hrmn_rcpt"/>
</dbReference>
<dbReference type="InterPro" id="IPR049635">
    <property type="entry name" value="HNF4_LBD"/>
</dbReference>
<dbReference type="SUPFAM" id="SSF48508">
    <property type="entry name" value="Nuclear receptor ligand-binding domain"/>
    <property type="match status" value="1"/>
</dbReference>
<dbReference type="Pfam" id="PF00105">
    <property type="entry name" value="zf-C4"/>
    <property type="match status" value="1"/>
</dbReference>
<evidence type="ECO:0000256" key="6">
    <source>
        <dbReference type="ARBA" id="ARBA00023015"/>
    </source>
</evidence>
<keyword evidence="3 11" id="KW-0479">Metal-binding</keyword>
<keyword evidence="8 11" id="KW-0804">Transcription</keyword>
<dbReference type="CDD" id="cd06960">
    <property type="entry name" value="NR_DBD_HNF4A"/>
    <property type="match status" value="1"/>
</dbReference>
<dbReference type="PRINTS" id="PR00047">
    <property type="entry name" value="STROIDFINGER"/>
</dbReference>
<evidence type="ECO:0000256" key="1">
    <source>
        <dbReference type="ARBA" id="ARBA00004123"/>
    </source>
</evidence>
<evidence type="ECO:0000256" key="9">
    <source>
        <dbReference type="ARBA" id="ARBA00023170"/>
    </source>
</evidence>
<evidence type="ECO:0000256" key="3">
    <source>
        <dbReference type="ARBA" id="ARBA00022723"/>
    </source>
</evidence>
<dbReference type="InterPro" id="IPR001628">
    <property type="entry name" value="Znf_hrmn_rcpt"/>
</dbReference>
<keyword evidence="5 11" id="KW-0862">Zinc</keyword>
<evidence type="ECO:0000313" key="15">
    <source>
        <dbReference type="EMBL" id="WAR12366.1"/>
    </source>
</evidence>